<dbReference type="InterPro" id="IPR016197">
    <property type="entry name" value="Chromo-like_dom_sf"/>
</dbReference>
<dbReference type="InterPro" id="IPR023780">
    <property type="entry name" value="Chromo_domain"/>
</dbReference>
<dbReference type="PROSITE" id="PS50013">
    <property type="entry name" value="CHROMO_2"/>
    <property type="match status" value="1"/>
</dbReference>
<accession>A0AAU9L3Q1</accession>
<dbReference type="InterPro" id="IPR000953">
    <property type="entry name" value="Chromo/chromo_shadow_dom"/>
</dbReference>
<dbReference type="Proteomes" id="UP001160483">
    <property type="component" value="Unassembled WGS sequence"/>
</dbReference>
<name>A0AAU9L3Q1_9STRA</name>
<evidence type="ECO:0000259" key="2">
    <source>
        <dbReference type="PROSITE" id="PS50013"/>
    </source>
</evidence>
<dbReference type="EMBL" id="CAKKTJ010000327">
    <property type="protein sequence ID" value="CAH0481207.1"/>
    <property type="molecule type" value="Genomic_DNA"/>
</dbReference>
<evidence type="ECO:0000313" key="3">
    <source>
        <dbReference type="EMBL" id="CAH0481207.1"/>
    </source>
</evidence>
<feature type="compositionally biased region" description="Polar residues" evidence="1">
    <location>
        <begin position="76"/>
        <end position="85"/>
    </location>
</feature>
<evidence type="ECO:0000256" key="1">
    <source>
        <dbReference type="SAM" id="MobiDB-lite"/>
    </source>
</evidence>
<feature type="domain" description="Chromo" evidence="2">
    <location>
        <begin position="142"/>
        <end position="202"/>
    </location>
</feature>
<protein>
    <recommendedName>
        <fullName evidence="2">Chromo domain-containing protein</fullName>
    </recommendedName>
</protein>
<proteinExistence type="predicted"/>
<gene>
    <name evidence="3" type="ORF">PBS003_LOCUS7814</name>
</gene>
<dbReference type="SMART" id="SM00298">
    <property type="entry name" value="CHROMO"/>
    <property type="match status" value="1"/>
</dbReference>
<evidence type="ECO:0000313" key="4">
    <source>
        <dbReference type="Proteomes" id="UP001160483"/>
    </source>
</evidence>
<organism evidence="3 4">
    <name type="scientific">Peronospora belbahrii</name>
    <dbReference type="NCBI Taxonomy" id="622444"/>
    <lineage>
        <taxon>Eukaryota</taxon>
        <taxon>Sar</taxon>
        <taxon>Stramenopiles</taxon>
        <taxon>Oomycota</taxon>
        <taxon>Peronosporomycetes</taxon>
        <taxon>Peronosporales</taxon>
        <taxon>Peronosporaceae</taxon>
        <taxon>Peronospora</taxon>
    </lineage>
</organism>
<comment type="caution">
    <text evidence="3">The sequence shown here is derived from an EMBL/GenBank/DDBJ whole genome shotgun (WGS) entry which is preliminary data.</text>
</comment>
<feature type="region of interest" description="Disordered" evidence="1">
    <location>
        <begin position="185"/>
        <end position="207"/>
    </location>
</feature>
<dbReference type="Pfam" id="PF00385">
    <property type="entry name" value="Chromo"/>
    <property type="match status" value="1"/>
</dbReference>
<reference evidence="3" key="1">
    <citation type="submission" date="2021-11" db="EMBL/GenBank/DDBJ databases">
        <authorList>
            <person name="Islam A."/>
            <person name="Islam S."/>
            <person name="Flora M.S."/>
            <person name="Rahman M."/>
            <person name="Ziaur R.M."/>
            <person name="Epstein J.H."/>
            <person name="Hassan M."/>
            <person name="Klassen M."/>
            <person name="Woodard K."/>
            <person name="Webb A."/>
            <person name="Webby R.J."/>
            <person name="El Zowalaty M.E."/>
        </authorList>
    </citation>
    <scope>NUCLEOTIDE SEQUENCE</scope>
    <source>
        <strain evidence="3">Pbs3</strain>
    </source>
</reference>
<dbReference type="SUPFAM" id="SSF54160">
    <property type="entry name" value="Chromo domain-like"/>
    <property type="match status" value="1"/>
</dbReference>
<feature type="region of interest" description="Disordered" evidence="1">
    <location>
        <begin position="29"/>
        <end position="126"/>
    </location>
</feature>
<dbReference type="Gene3D" id="2.40.50.40">
    <property type="match status" value="1"/>
</dbReference>
<sequence length="207" mass="23312">MNLPKTMRTHPVFYVGLLNPYLNPASVDFEDLSPNPRPKEAGSTVPEVHMDAEGVPGGQSDIAVRPENAQLPLSDPRSQSDNAQKTDGVDRHGHRAMTGETSPMQGHHAPGASGDAQSERDEMSMDHRPPQTLIDEHNHQQFHVESLLDRCRHLCHTQYLVKWRGYPLSYDSWEYEVPLRQDCPDAVDDFDQDGQKQRQLSSEASQH</sequence>
<dbReference type="AlphaFoldDB" id="A0AAU9L3Q1"/>
<dbReference type="CDD" id="cd00024">
    <property type="entry name" value="CD_CSD"/>
    <property type="match status" value="1"/>
</dbReference>
<feature type="compositionally biased region" description="Polar residues" evidence="1">
    <location>
        <begin position="197"/>
        <end position="207"/>
    </location>
</feature>
<feature type="compositionally biased region" description="Basic and acidic residues" evidence="1">
    <location>
        <begin position="117"/>
        <end position="126"/>
    </location>
</feature>